<feature type="domain" description="RGS" evidence="2">
    <location>
        <begin position="26"/>
        <end position="136"/>
    </location>
</feature>
<keyword evidence="4" id="KW-1185">Reference proteome</keyword>
<dbReference type="GeneID" id="63785754"/>
<dbReference type="RefSeq" id="XP_040725591.1">
    <property type="nucleotide sequence ID" value="XM_040869155.1"/>
</dbReference>
<feature type="compositionally biased region" description="Low complexity" evidence="1">
    <location>
        <begin position="162"/>
        <end position="184"/>
    </location>
</feature>
<dbReference type="InterPro" id="IPR044926">
    <property type="entry name" value="RGS_subdomain_2"/>
</dbReference>
<dbReference type="SMART" id="SM00315">
    <property type="entry name" value="RGS"/>
    <property type="match status" value="1"/>
</dbReference>
<feature type="compositionally biased region" description="Low complexity" evidence="1">
    <location>
        <begin position="255"/>
        <end position="273"/>
    </location>
</feature>
<name>A0A1Y2FGD5_PROLT</name>
<sequence>MANMPAPTLERILAGQSPPPFTLTAFMGFLSQNHCLETLEFTLDASRYQQYYYSLSQVPPIPGSMEANRLSTSWERLIGAYVRPGAPREVNLTSHVRDALMRIPNTYTPPAPESLDQAVFKIIELMRESVLTPFIQQCRMQYGYTPSPVSMTFEGANHYTHQQQPQAIQQQQQQQAYAQEQAYQNHGYQTDASQPMQMQDQYTGQQYIQQGRPPSLHQQHSQQHTMNPAQSNRGAYPTSVPGTDFNPDNNIYLRQQQQAQQQQGGQQMVGGMARSTHSASDMETDSDPMTPPLTPPAGMLQIAQAHSNGSGSGSGSSLQPPASPSNAGWTSKIKNQFQFKSTRRSREPSTGVQSGQPN</sequence>
<dbReference type="Pfam" id="PF00615">
    <property type="entry name" value="RGS"/>
    <property type="match status" value="1"/>
</dbReference>
<dbReference type="OrthoDB" id="10266999at2759"/>
<dbReference type="SUPFAM" id="SSF48097">
    <property type="entry name" value="Regulator of G-protein signaling, RGS"/>
    <property type="match status" value="1"/>
</dbReference>
<dbReference type="InterPro" id="IPR016137">
    <property type="entry name" value="RGS"/>
</dbReference>
<evidence type="ECO:0000313" key="3">
    <source>
        <dbReference type="EMBL" id="ORY83010.1"/>
    </source>
</evidence>
<dbReference type="Gene3D" id="1.10.167.10">
    <property type="entry name" value="Regulator of G-protein Signalling 4, domain 2"/>
    <property type="match status" value="1"/>
</dbReference>
<dbReference type="STRING" id="56484.A0A1Y2FGD5"/>
<dbReference type="AlphaFoldDB" id="A0A1Y2FGD5"/>
<evidence type="ECO:0000256" key="1">
    <source>
        <dbReference type="SAM" id="MobiDB-lite"/>
    </source>
</evidence>
<dbReference type="PROSITE" id="PS50132">
    <property type="entry name" value="RGS"/>
    <property type="match status" value="1"/>
</dbReference>
<feature type="compositionally biased region" description="Polar residues" evidence="1">
    <location>
        <begin position="348"/>
        <end position="358"/>
    </location>
</feature>
<accession>A0A1Y2FGD5</accession>
<evidence type="ECO:0000313" key="4">
    <source>
        <dbReference type="Proteomes" id="UP000193685"/>
    </source>
</evidence>
<proteinExistence type="predicted"/>
<dbReference type="InterPro" id="IPR036305">
    <property type="entry name" value="RGS_sf"/>
</dbReference>
<organism evidence="3 4">
    <name type="scientific">Protomyces lactucae-debilis</name>
    <dbReference type="NCBI Taxonomy" id="2754530"/>
    <lineage>
        <taxon>Eukaryota</taxon>
        <taxon>Fungi</taxon>
        <taxon>Dikarya</taxon>
        <taxon>Ascomycota</taxon>
        <taxon>Taphrinomycotina</taxon>
        <taxon>Taphrinomycetes</taxon>
        <taxon>Taphrinales</taxon>
        <taxon>Protomycetaceae</taxon>
        <taxon>Protomyces</taxon>
    </lineage>
</organism>
<dbReference type="PANTHER" id="PTHR10845">
    <property type="entry name" value="REGULATOR OF G PROTEIN SIGNALING"/>
    <property type="match status" value="1"/>
</dbReference>
<protein>
    <recommendedName>
        <fullName evidence="2">RGS domain-containing protein</fullName>
    </recommendedName>
</protein>
<dbReference type="PANTHER" id="PTHR10845:SF267">
    <property type="entry name" value="REGULATOR OF G PROTEIN SIGNALING DOMAIN PROTEIN (AFU_ORTHOLOGUE AFUA_6G06860)"/>
    <property type="match status" value="1"/>
</dbReference>
<dbReference type="CDD" id="cd07440">
    <property type="entry name" value="RGS"/>
    <property type="match status" value="1"/>
</dbReference>
<reference evidence="3 4" key="1">
    <citation type="submission" date="2016-07" db="EMBL/GenBank/DDBJ databases">
        <title>Pervasive Adenine N6-methylation of Active Genes in Fungi.</title>
        <authorList>
            <consortium name="DOE Joint Genome Institute"/>
            <person name="Mondo S.J."/>
            <person name="Dannebaum R.O."/>
            <person name="Kuo R.C."/>
            <person name="Labutti K."/>
            <person name="Haridas S."/>
            <person name="Kuo A."/>
            <person name="Salamov A."/>
            <person name="Ahrendt S.R."/>
            <person name="Lipzen A."/>
            <person name="Sullivan W."/>
            <person name="Andreopoulos W.B."/>
            <person name="Clum A."/>
            <person name="Lindquist E."/>
            <person name="Daum C."/>
            <person name="Ramamoorthy G.K."/>
            <person name="Gryganskyi A."/>
            <person name="Culley D."/>
            <person name="Magnuson J.K."/>
            <person name="James T.Y."/>
            <person name="O'Malley M.A."/>
            <person name="Stajich J.E."/>
            <person name="Spatafora J.W."/>
            <person name="Visel A."/>
            <person name="Grigoriev I.V."/>
        </authorList>
    </citation>
    <scope>NUCLEOTIDE SEQUENCE [LARGE SCALE GENOMIC DNA]</scope>
    <source>
        <strain evidence="3 4">12-1054</strain>
    </source>
</reference>
<dbReference type="Proteomes" id="UP000193685">
    <property type="component" value="Unassembled WGS sequence"/>
</dbReference>
<feature type="compositionally biased region" description="Polar residues" evidence="1">
    <location>
        <begin position="326"/>
        <end position="340"/>
    </location>
</feature>
<comment type="caution">
    <text evidence="3">The sequence shown here is derived from an EMBL/GenBank/DDBJ whole genome shotgun (WGS) entry which is preliminary data.</text>
</comment>
<dbReference type="EMBL" id="MCFI01000008">
    <property type="protein sequence ID" value="ORY83010.1"/>
    <property type="molecule type" value="Genomic_DNA"/>
</dbReference>
<feature type="compositionally biased region" description="Low complexity" evidence="1">
    <location>
        <begin position="210"/>
        <end position="224"/>
    </location>
</feature>
<feature type="region of interest" description="Disordered" evidence="1">
    <location>
        <begin position="160"/>
        <end position="184"/>
    </location>
</feature>
<evidence type="ECO:0000259" key="2">
    <source>
        <dbReference type="PROSITE" id="PS50132"/>
    </source>
</evidence>
<feature type="region of interest" description="Disordered" evidence="1">
    <location>
        <begin position="210"/>
        <end position="358"/>
    </location>
</feature>
<gene>
    <name evidence="3" type="ORF">BCR37DRAFT_378951</name>
</gene>